<comment type="similarity">
    <text evidence="1">Belongs to the metallo-dependent hydrolases superfamily.</text>
</comment>
<dbReference type="InterPro" id="IPR032466">
    <property type="entry name" value="Metal_Hydrolase"/>
</dbReference>
<dbReference type="SUPFAM" id="SSF51556">
    <property type="entry name" value="Metallo-dependent hydrolases"/>
    <property type="match status" value="1"/>
</dbReference>
<dbReference type="EMBL" id="BMRJ01000001">
    <property type="protein sequence ID" value="GGR22978.1"/>
    <property type="molecule type" value="Genomic_DNA"/>
</dbReference>
<protein>
    <submittedName>
        <fullName evidence="3">Metal-dependent hydrolase</fullName>
    </submittedName>
</protein>
<dbReference type="Gene3D" id="3.20.20.140">
    <property type="entry name" value="Metal-dependent hydrolases"/>
    <property type="match status" value="1"/>
</dbReference>
<accession>A0A918CHR3</accession>
<comment type="caution">
    <text evidence="3">The sequence shown here is derived from an EMBL/GenBank/DDBJ whole genome shotgun (WGS) entry which is preliminary data.</text>
</comment>
<keyword evidence="3" id="KW-0378">Hydrolase</keyword>
<name>A0A918CHR3_AGRME</name>
<dbReference type="PANTHER" id="PTHR43569">
    <property type="entry name" value="AMIDOHYDROLASE"/>
    <property type="match status" value="1"/>
</dbReference>
<organism evidence="3 4">
    <name type="scientific">Agromyces mediolanus</name>
    <name type="common">Corynebacterium mediolanum</name>
    <dbReference type="NCBI Taxonomy" id="41986"/>
    <lineage>
        <taxon>Bacteria</taxon>
        <taxon>Bacillati</taxon>
        <taxon>Actinomycetota</taxon>
        <taxon>Actinomycetes</taxon>
        <taxon>Micrococcales</taxon>
        <taxon>Microbacteriaceae</taxon>
        <taxon>Agromyces</taxon>
    </lineage>
</organism>
<reference evidence="3" key="2">
    <citation type="submission" date="2020-09" db="EMBL/GenBank/DDBJ databases">
        <authorList>
            <person name="Sun Q."/>
            <person name="Ohkuma M."/>
        </authorList>
    </citation>
    <scope>NUCLEOTIDE SEQUENCE</scope>
    <source>
        <strain evidence="3">JCM 3346</strain>
    </source>
</reference>
<dbReference type="InterPro" id="IPR006680">
    <property type="entry name" value="Amidohydro-rel"/>
</dbReference>
<dbReference type="InterPro" id="IPR052350">
    <property type="entry name" value="Metallo-dep_Lactonases"/>
</dbReference>
<feature type="domain" description="Amidohydrolase-related" evidence="2">
    <location>
        <begin position="4"/>
        <end position="277"/>
    </location>
</feature>
<evidence type="ECO:0000259" key="2">
    <source>
        <dbReference type="Pfam" id="PF04909"/>
    </source>
</evidence>
<sequence length="287" mass="30180">MTVIDAHLHLWDLDAVEIPWLTPSLGALHRSFGAEEAAAELRGAGVDAAVLVQAADSLAETRWMLRTADAHPWIAGVVGWVPLDDEAAARTALDGELAGESRLRGIRHLVHDDPRDEFFALPAVRASLVELARRGLVLDVPDAWPRHLGTATAAARATPELTVVIDHLGKPPLGRAGLDAWRTALAESAALPNTVAKFSGLHLPGTVLDVALASGLLELALELFGADRVMYGGDWPMSVPHGGYAATYAAMRAAVDRLSPDEAAAVLGGTATRVYGLGDVASLRTAS</sequence>
<reference evidence="3" key="1">
    <citation type="journal article" date="2014" name="Int. J. Syst. Evol. Microbiol.">
        <title>Complete genome sequence of Corynebacterium casei LMG S-19264T (=DSM 44701T), isolated from a smear-ripened cheese.</title>
        <authorList>
            <consortium name="US DOE Joint Genome Institute (JGI-PGF)"/>
            <person name="Walter F."/>
            <person name="Albersmeier A."/>
            <person name="Kalinowski J."/>
            <person name="Ruckert C."/>
        </authorList>
    </citation>
    <scope>NUCLEOTIDE SEQUENCE</scope>
    <source>
        <strain evidence="3">JCM 3346</strain>
    </source>
</reference>
<dbReference type="Pfam" id="PF04909">
    <property type="entry name" value="Amidohydro_2"/>
    <property type="match status" value="1"/>
</dbReference>
<evidence type="ECO:0000313" key="4">
    <source>
        <dbReference type="Proteomes" id="UP000610303"/>
    </source>
</evidence>
<proteinExistence type="inferred from homology"/>
<dbReference type="PANTHER" id="PTHR43569:SF2">
    <property type="entry name" value="AMIDOHYDROLASE-RELATED DOMAIN-CONTAINING PROTEIN"/>
    <property type="match status" value="1"/>
</dbReference>
<evidence type="ECO:0000256" key="1">
    <source>
        <dbReference type="ARBA" id="ARBA00038310"/>
    </source>
</evidence>
<evidence type="ECO:0000313" key="3">
    <source>
        <dbReference type="EMBL" id="GGR22978.1"/>
    </source>
</evidence>
<dbReference type="GO" id="GO:0016787">
    <property type="term" value="F:hydrolase activity"/>
    <property type="evidence" value="ECO:0007669"/>
    <property type="project" value="UniProtKB-KW"/>
</dbReference>
<dbReference type="RefSeq" id="WP_189084702.1">
    <property type="nucleotide sequence ID" value="NZ_BMRJ01000001.1"/>
</dbReference>
<keyword evidence="4" id="KW-1185">Reference proteome</keyword>
<gene>
    <name evidence="3" type="ORF">GCM10010196_15920</name>
</gene>
<dbReference type="AlphaFoldDB" id="A0A918CHR3"/>
<dbReference type="Proteomes" id="UP000610303">
    <property type="component" value="Unassembled WGS sequence"/>
</dbReference>